<evidence type="ECO:0000256" key="2">
    <source>
        <dbReference type="ARBA" id="ARBA00009448"/>
    </source>
</evidence>
<dbReference type="PROSITE" id="PS50858">
    <property type="entry name" value="BSD"/>
    <property type="match status" value="2"/>
</dbReference>
<organism evidence="9 10">
    <name type="scientific">Cladophialophora carrionii</name>
    <dbReference type="NCBI Taxonomy" id="86049"/>
    <lineage>
        <taxon>Eukaryota</taxon>
        <taxon>Fungi</taxon>
        <taxon>Dikarya</taxon>
        <taxon>Ascomycota</taxon>
        <taxon>Pezizomycotina</taxon>
        <taxon>Eurotiomycetes</taxon>
        <taxon>Chaetothyriomycetidae</taxon>
        <taxon>Chaetothyriales</taxon>
        <taxon>Herpotrichiellaceae</taxon>
        <taxon>Cladophialophora</taxon>
    </lineage>
</organism>
<dbReference type="GO" id="GO:0006289">
    <property type="term" value="P:nucleotide-excision repair"/>
    <property type="evidence" value="ECO:0007669"/>
    <property type="project" value="InterPro"/>
</dbReference>
<dbReference type="Pfam" id="PF03909">
    <property type="entry name" value="BSD"/>
    <property type="match status" value="2"/>
</dbReference>
<feature type="region of interest" description="Disordered" evidence="7">
    <location>
        <begin position="1"/>
        <end position="32"/>
    </location>
</feature>
<dbReference type="AlphaFoldDB" id="A0A1C1CCG7"/>
<dbReference type="EMBL" id="LGRB01000016">
    <property type="protein sequence ID" value="OCT46157.1"/>
    <property type="molecule type" value="Genomic_DNA"/>
</dbReference>
<reference evidence="10" key="1">
    <citation type="submission" date="2015-07" db="EMBL/GenBank/DDBJ databases">
        <authorList>
            <person name="Teixeira M.M."/>
            <person name="Souza R.C."/>
            <person name="Almeida L.G."/>
            <person name="Vicente V.A."/>
            <person name="de Hoog S."/>
            <person name="Bocca A.L."/>
            <person name="de Almeida S.R."/>
            <person name="Vasconcelos A.T."/>
            <person name="Felipe M.S."/>
        </authorList>
    </citation>
    <scope>NUCLEOTIDE SEQUENCE [LARGE SCALE GENOMIC DNA]</scope>
    <source>
        <strain evidence="10">KSF</strain>
    </source>
</reference>
<dbReference type="OrthoDB" id="360521at2759"/>
<dbReference type="SMART" id="SM00751">
    <property type="entry name" value="BSD"/>
    <property type="match status" value="2"/>
</dbReference>
<dbReference type="InterPro" id="IPR011993">
    <property type="entry name" value="PH-like_dom_sf"/>
</dbReference>
<feature type="region of interest" description="Disordered" evidence="7">
    <location>
        <begin position="455"/>
        <end position="478"/>
    </location>
</feature>
<keyword evidence="4" id="KW-0805">Transcription regulation</keyword>
<keyword evidence="10" id="KW-1185">Reference proteome</keyword>
<dbReference type="Gene3D" id="2.30.29.30">
    <property type="entry name" value="Pleckstrin-homology domain (PH domain)/Phosphotyrosine-binding domain (PTB)"/>
    <property type="match status" value="1"/>
</dbReference>
<dbReference type="VEuPathDB" id="FungiDB:G647_09364"/>
<feature type="domain" description="BSD" evidence="8">
    <location>
        <begin position="139"/>
        <end position="198"/>
    </location>
</feature>
<dbReference type="PANTHER" id="PTHR12856">
    <property type="entry name" value="TRANSCRIPTION INITIATION FACTOR IIH-RELATED"/>
    <property type="match status" value="1"/>
</dbReference>
<dbReference type="Pfam" id="PF08567">
    <property type="entry name" value="PH_TFIIH"/>
    <property type="match status" value="1"/>
</dbReference>
<gene>
    <name evidence="9" type="ORF">CLCR_01116</name>
</gene>
<dbReference type="CDD" id="cd13229">
    <property type="entry name" value="PH_TFIIH"/>
    <property type="match status" value="1"/>
</dbReference>
<comment type="subcellular location">
    <subcellularLocation>
        <location evidence="1">Nucleus</location>
    </subcellularLocation>
</comment>
<dbReference type="GO" id="GO:0006351">
    <property type="term" value="P:DNA-templated transcription"/>
    <property type="evidence" value="ECO:0007669"/>
    <property type="project" value="InterPro"/>
</dbReference>
<evidence type="ECO:0000313" key="9">
    <source>
        <dbReference type="EMBL" id="OCT46157.1"/>
    </source>
</evidence>
<protein>
    <submittedName>
        <fullName evidence="9">Putative RNA polymerase II transcription factor B subunit 1</fullName>
    </submittedName>
</protein>
<accession>A0A1C1CCG7</accession>
<comment type="similarity">
    <text evidence="2">Belongs to the TFB1 family.</text>
</comment>
<dbReference type="InterPro" id="IPR013876">
    <property type="entry name" value="TFIIH_BTF_p62_N"/>
</dbReference>
<feature type="domain" description="BSD" evidence="8">
    <location>
        <begin position="215"/>
        <end position="268"/>
    </location>
</feature>
<dbReference type="eggNOG" id="KOG2074">
    <property type="taxonomic scope" value="Eukaryota"/>
</dbReference>
<comment type="caution">
    <text evidence="9">The sequence shown here is derived from an EMBL/GenBank/DDBJ whole genome shotgun (WGS) entry which is preliminary data.</text>
</comment>
<evidence type="ECO:0000313" key="10">
    <source>
        <dbReference type="Proteomes" id="UP000094526"/>
    </source>
</evidence>
<evidence type="ECO:0000256" key="4">
    <source>
        <dbReference type="ARBA" id="ARBA00023015"/>
    </source>
</evidence>
<proteinExistence type="inferred from homology"/>
<dbReference type="InterPro" id="IPR005607">
    <property type="entry name" value="BSD_dom"/>
</dbReference>
<dbReference type="VEuPathDB" id="FungiDB:CLCR_01116"/>
<keyword evidence="5" id="KW-0804">Transcription</keyword>
<keyword evidence="3" id="KW-0677">Repeat</keyword>
<evidence type="ECO:0000259" key="8">
    <source>
        <dbReference type="PROSITE" id="PS50858"/>
    </source>
</evidence>
<feature type="region of interest" description="Disordered" evidence="7">
    <location>
        <begin position="403"/>
        <end position="422"/>
    </location>
</feature>
<sequence>MAPPQGQATYKKQSGTLAISKDRKSVSWTPAQPPDATPALVLSAANITNLQQTPETNPKVMLKIFAQNPGQSEATAHVFTFTSPKDARGEANGIKDSLANVIQAQKAAQNAATPSSGGQSAAMTIANAISGGGRSGNLWEDDELLKSDNRLQQSLLQANPELARTYKEALSLKPDSLSKEQFTHQFWSSRVHLLRAQAISKTQEKGTFNVLAGINKGESKLSLRQDQIRAIFEQYPIMRIVYDDLVPRKVPSEADFWSKFFQSQLHLKLRGLKIDPTRHAKDEHIDVERYLNHPLVTGLRATAAELHIPKFIDLEGNEENHYGYGNRPEFDLRPSNLDKAPVIRKLNAISEKLMAAVKPSDVDASAPIGMVETTYEQLKLRDLEGAPEQNRVILNIRDQSRFFSDNQSGQQGGSDAANPFRNLDPAKAVKDVYSDISTHFAQPGVGAIPIAEFEEEEEEEDDNEEMDNDSSAKADSGSSIATKHILSLIRANRNQTGPVPESSNLSPAIYDRLTLTHATTIEFLRQFWNAFLSGDAARVNEVASLVESLNRALDRINIIAEDAEKERQLEIKKTQQELQTRYERTGRKRTLKNEDIKSGGAHVVRELLGPATKSLGVAVQRYKQAFEEQTKDAGEG</sequence>
<evidence type="ECO:0000256" key="3">
    <source>
        <dbReference type="ARBA" id="ARBA00022737"/>
    </source>
</evidence>
<dbReference type="InterPro" id="IPR027079">
    <property type="entry name" value="Tfb1/GTF2H1"/>
</dbReference>
<dbReference type="Proteomes" id="UP000094526">
    <property type="component" value="Unassembled WGS sequence"/>
</dbReference>
<evidence type="ECO:0000256" key="7">
    <source>
        <dbReference type="SAM" id="MobiDB-lite"/>
    </source>
</evidence>
<name>A0A1C1CCG7_9EURO</name>
<dbReference type="STRING" id="86049.A0A1C1CCG7"/>
<keyword evidence="6" id="KW-0539">Nucleus</keyword>
<feature type="compositionally biased region" description="Polar residues" evidence="7">
    <location>
        <begin position="1"/>
        <end position="17"/>
    </location>
</feature>
<evidence type="ECO:0000256" key="1">
    <source>
        <dbReference type="ARBA" id="ARBA00004123"/>
    </source>
</evidence>
<feature type="compositionally biased region" description="Acidic residues" evidence="7">
    <location>
        <begin position="455"/>
        <end position="468"/>
    </location>
</feature>
<evidence type="ECO:0000256" key="6">
    <source>
        <dbReference type="ARBA" id="ARBA00023242"/>
    </source>
</evidence>
<dbReference type="GO" id="GO:0000439">
    <property type="term" value="C:transcription factor TFIIH core complex"/>
    <property type="evidence" value="ECO:0007669"/>
    <property type="project" value="InterPro"/>
</dbReference>
<dbReference type="SUPFAM" id="SSF50729">
    <property type="entry name" value="PH domain-like"/>
    <property type="match status" value="1"/>
</dbReference>
<evidence type="ECO:0000256" key="5">
    <source>
        <dbReference type="ARBA" id="ARBA00023163"/>
    </source>
</evidence>